<dbReference type="EMBL" id="CP159373">
    <property type="protein sequence ID" value="XCN75270.1"/>
    <property type="molecule type" value="Genomic_DNA"/>
</dbReference>
<dbReference type="InterPro" id="IPR032871">
    <property type="entry name" value="AHH_dom_containing"/>
</dbReference>
<accession>A0AAU8M183</accession>
<sequence>MLSSKRADYRATSPIIHRPGNTAAHHIVGNGALSTRAREILKKFNIDPNSPLNGVYLPRQAGAAEGSLHTGRHLNISIEEVNHRIAHLDSREAVLSELAQIKLDLLTRSLPLQRIDL</sequence>
<dbReference type="AlphaFoldDB" id="A0AAU8M183"/>
<dbReference type="KEGG" id="eaj:Q3M24_11240"/>
<evidence type="ECO:0000313" key="1">
    <source>
        <dbReference type="EMBL" id="XCN75270.1"/>
    </source>
</evidence>
<protein>
    <submittedName>
        <fullName evidence="1">AHH domain-containing protein</fullName>
    </submittedName>
</protein>
<dbReference type="Pfam" id="PF14412">
    <property type="entry name" value="AHH"/>
    <property type="match status" value="1"/>
</dbReference>
<reference evidence="1" key="1">
    <citation type="journal article" date="2024" name="Syst. Appl. Microbiol.">
        <title>First single-strain enrichments of Electrothrix cable bacteria, description of E. aestuarii sp. nov. and E. rattekaaiensis sp. nov., and proposal of a cable bacteria taxonomy following the rules of the SeqCode.</title>
        <authorList>
            <person name="Plum-Jensen L.E."/>
            <person name="Schramm A."/>
            <person name="Marshall I.P.G."/>
        </authorList>
    </citation>
    <scope>NUCLEOTIDE SEQUENCE</scope>
    <source>
        <strain evidence="1">Rat1</strain>
    </source>
</reference>
<organism evidence="1">
    <name type="scientific">Candidatus Electrothrix aestuarii</name>
    <dbReference type="NCBI Taxonomy" id="3062594"/>
    <lineage>
        <taxon>Bacteria</taxon>
        <taxon>Pseudomonadati</taxon>
        <taxon>Thermodesulfobacteriota</taxon>
        <taxon>Desulfobulbia</taxon>
        <taxon>Desulfobulbales</taxon>
        <taxon>Desulfobulbaceae</taxon>
        <taxon>Candidatus Electrothrix</taxon>
    </lineage>
</organism>
<name>A0AAU8M183_9BACT</name>
<reference evidence="1" key="2">
    <citation type="submission" date="2024-06" db="EMBL/GenBank/DDBJ databases">
        <authorList>
            <person name="Plum-Jensen L.E."/>
            <person name="Schramm A."/>
            <person name="Marshall I.P.G."/>
        </authorList>
    </citation>
    <scope>NUCLEOTIDE SEQUENCE</scope>
    <source>
        <strain evidence="1">Rat1</strain>
    </source>
</reference>
<gene>
    <name evidence="1" type="ORF">Q3M24_11240</name>
</gene>
<proteinExistence type="predicted"/>